<keyword evidence="6" id="KW-1185">Reference proteome</keyword>
<accession>A0AAN8K526</accession>
<organism evidence="5 6">
    <name type="scientific">Patella caerulea</name>
    <name type="common">Rayed Mediterranean limpet</name>
    <dbReference type="NCBI Taxonomy" id="87958"/>
    <lineage>
        <taxon>Eukaryota</taxon>
        <taxon>Metazoa</taxon>
        <taxon>Spiralia</taxon>
        <taxon>Lophotrochozoa</taxon>
        <taxon>Mollusca</taxon>
        <taxon>Gastropoda</taxon>
        <taxon>Patellogastropoda</taxon>
        <taxon>Patelloidea</taxon>
        <taxon>Patellidae</taxon>
        <taxon>Patella</taxon>
    </lineage>
</organism>
<keyword evidence="2 3" id="KW-0040">ANK repeat</keyword>
<dbReference type="PANTHER" id="PTHR24198:SF165">
    <property type="entry name" value="ANKYRIN REPEAT-CONTAINING PROTEIN-RELATED"/>
    <property type="match status" value="1"/>
</dbReference>
<comment type="caution">
    <text evidence="5">The sequence shown here is derived from an EMBL/GenBank/DDBJ whole genome shotgun (WGS) entry which is preliminary data.</text>
</comment>
<dbReference type="EMBL" id="JAZGQO010000006">
    <property type="protein sequence ID" value="KAK6186048.1"/>
    <property type="molecule type" value="Genomic_DNA"/>
</dbReference>
<dbReference type="PRINTS" id="PR01415">
    <property type="entry name" value="ANKYRIN"/>
</dbReference>
<reference evidence="5 6" key="1">
    <citation type="submission" date="2024-01" db="EMBL/GenBank/DDBJ databases">
        <title>The genome of the rayed Mediterranean limpet Patella caerulea (Linnaeus, 1758).</title>
        <authorList>
            <person name="Anh-Thu Weber A."/>
            <person name="Halstead-Nussloch G."/>
        </authorList>
    </citation>
    <scope>NUCLEOTIDE SEQUENCE [LARGE SCALE GENOMIC DNA]</scope>
    <source>
        <strain evidence="5">AATW-2023a</strain>
        <tissue evidence="5">Whole specimen</tissue>
    </source>
</reference>
<feature type="repeat" description="ANK" evidence="3">
    <location>
        <begin position="105"/>
        <end position="137"/>
    </location>
</feature>
<feature type="domain" description="SOCS box" evidence="4">
    <location>
        <begin position="311"/>
        <end position="367"/>
    </location>
</feature>
<dbReference type="InterPro" id="IPR001496">
    <property type="entry name" value="SOCS_box"/>
</dbReference>
<protein>
    <recommendedName>
        <fullName evidence="4">SOCS box domain-containing protein</fullName>
    </recommendedName>
</protein>
<proteinExistence type="predicted"/>
<dbReference type="Pfam" id="PF00023">
    <property type="entry name" value="Ank"/>
    <property type="match status" value="1"/>
</dbReference>
<dbReference type="Gene3D" id="1.25.40.20">
    <property type="entry name" value="Ankyrin repeat-containing domain"/>
    <property type="match status" value="2"/>
</dbReference>
<dbReference type="PROSITE" id="PS50297">
    <property type="entry name" value="ANK_REP_REGION"/>
    <property type="match status" value="3"/>
</dbReference>
<dbReference type="PANTHER" id="PTHR24198">
    <property type="entry name" value="ANKYRIN REPEAT AND PROTEIN KINASE DOMAIN-CONTAINING PROTEIN"/>
    <property type="match status" value="1"/>
</dbReference>
<dbReference type="Pfam" id="PF12796">
    <property type="entry name" value="Ank_2"/>
    <property type="match status" value="1"/>
</dbReference>
<sequence length="372" mass="41500">MPTFLDEEYLLFEAAKFGKEDKIRTLISNGCRANTCDGQGRTALHWAAEYGYLSTVCLLIDSGWEINKQDHKGQTPLLIACNCRREDVAICLLKLGIDVNTCDVNGNTALHRAVHLNLESLTLLLIDAGCDISVHNDSNWTSLHEAARVGNENIIRTLLQRGAQVNTVTKNNMSPFLCAIFYYKIAPRNTYQCLDTILKMFIDSGCQLSQGDKQTTPFSACINMDNSCIAALLLFHGSVVERKGKFSKSILVEAFTRCEPFVTKLLVMSGYQVWPEEVDQCSRRIPAFSRSFLRLAAPDIDTGRGRNELIPWLRHRSQNPFSLLELSRHAVRVGLNIGTGDTSIINSINFLPIPTFLKNFVALDDFASSLTT</sequence>
<evidence type="ECO:0000313" key="6">
    <source>
        <dbReference type="Proteomes" id="UP001347796"/>
    </source>
</evidence>
<evidence type="ECO:0000259" key="4">
    <source>
        <dbReference type="PROSITE" id="PS50225"/>
    </source>
</evidence>
<keyword evidence="1" id="KW-0677">Repeat</keyword>
<evidence type="ECO:0000256" key="2">
    <source>
        <dbReference type="ARBA" id="ARBA00023043"/>
    </source>
</evidence>
<name>A0AAN8K526_PATCE</name>
<gene>
    <name evidence="5" type="ORF">SNE40_008159</name>
</gene>
<dbReference type="Proteomes" id="UP001347796">
    <property type="component" value="Unassembled WGS sequence"/>
</dbReference>
<dbReference type="AlphaFoldDB" id="A0AAN8K526"/>
<evidence type="ECO:0000256" key="3">
    <source>
        <dbReference type="PROSITE-ProRule" id="PRU00023"/>
    </source>
</evidence>
<dbReference type="SMART" id="SM00248">
    <property type="entry name" value="ANK"/>
    <property type="match status" value="6"/>
</dbReference>
<dbReference type="SUPFAM" id="SSF48403">
    <property type="entry name" value="Ankyrin repeat"/>
    <property type="match status" value="1"/>
</dbReference>
<evidence type="ECO:0000256" key="1">
    <source>
        <dbReference type="ARBA" id="ARBA00022737"/>
    </source>
</evidence>
<dbReference type="PROSITE" id="PS50225">
    <property type="entry name" value="SOCS"/>
    <property type="match status" value="1"/>
</dbReference>
<dbReference type="PROSITE" id="PS50088">
    <property type="entry name" value="ANK_REPEAT"/>
    <property type="match status" value="4"/>
</dbReference>
<dbReference type="InterPro" id="IPR002110">
    <property type="entry name" value="Ankyrin_rpt"/>
</dbReference>
<evidence type="ECO:0000313" key="5">
    <source>
        <dbReference type="EMBL" id="KAK6186048.1"/>
    </source>
</evidence>
<feature type="repeat" description="ANK" evidence="3">
    <location>
        <begin position="39"/>
        <end position="71"/>
    </location>
</feature>
<feature type="repeat" description="ANK" evidence="3">
    <location>
        <begin position="138"/>
        <end position="170"/>
    </location>
</feature>
<dbReference type="InterPro" id="IPR036770">
    <property type="entry name" value="Ankyrin_rpt-contain_sf"/>
</dbReference>
<feature type="repeat" description="ANK" evidence="3">
    <location>
        <begin position="72"/>
        <end position="104"/>
    </location>
</feature>